<dbReference type="PANTHER" id="PTHR35495">
    <property type="entry name" value="OS06G0679600 PROTEIN"/>
    <property type="match status" value="1"/>
</dbReference>
<organism evidence="1 2">
    <name type="scientific">Apostasia shenzhenica</name>
    <dbReference type="NCBI Taxonomy" id="1088818"/>
    <lineage>
        <taxon>Eukaryota</taxon>
        <taxon>Viridiplantae</taxon>
        <taxon>Streptophyta</taxon>
        <taxon>Embryophyta</taxon>
        <taxon>Tracheophyta</taxon>
        <taxon>Spermatophyta</taxon>
        <taxon>Magnoliopsida</taxon>
        <taxon>Liliopsida</taxon>
        <taxon>Asparagales</taxon>
        <taxon>Orchidaceae</taxon>
        <taxon>Apostasioideae</taxon>
        <taxon>Apostasia</taxon>
    </lineage>
</organism>
<proteinExistence type="predicted"/>
<dbReference type="AlphaFoldDB" id="A0A2H9ZTU3"/>
<dbReference type="EMBL" id="KZ454055">
    <property type="protein sequence ID" value="PKA46710.1"/>
    <property type="molecule type" value="Genomic_DNA"/>
</dbReference>
<evidence type="ECO:0000313" key="1">
    <source>
        <dbReference type="EMBL" id="PKA46710.1"/>
    </source>
</evidence>
<dbReference type="Proteomes" id="UP000236161">
    <property type="component" value="Unassembled WGS sequence"/>
</dbReference>
<protein>
    <submittedName>
        <fullName evidence="1">Uncharacterized protein</fullName>
    </submittedName>
</protein>
<dbReference type="PANTHER" id="PTHR35495:SF1">
    <property type="entry name" value="OS06G0679600 PROTEIN"/>
    <property type="match status" value="1"/>
</dbReference>
<sequence>MDRRLRSPVRKAGTARTEERLQRFLRPGALARLRDSKISARSPRSKLRTAQIPAVRFSSPASPSDGPPPVDGFEGQLIQFFASRPCGPRLLQRKKLAAAKYVFFAPPSPDPSETVMEVLGTDLVAAH</sequence>
<evidence type="ECO:0000313" key="2">
    <source>
        <dbReference type="Proteomes" id="UP000236161"/>
    </source>
</evidence>
<name>A0A2H9ZTU3_9ASPA</name>
<dbReference type="OrthoDB" id="1924680at2759"/>
<dbReference type="STRING" id="1088818.A0A2H9ZTU3"/>
<reference evidence="1 2" key="1">
    <citation type="journal article" date="2017" name="Nature">
        <title>The Apostasia genome and the evolution of orchids.</title>
        <authorList>
            <person name="Zhang G.Q."/>
            <person name="Liu K.W."/>
            <person name="Li Z."/>
            <person name="Lohaus R."/>
            <person name="Hsiao Y.Y."/>
            <person name="Niu S.C."/>
            <person name="Wang J.Y."/>
            <person name="Lin Y.C."/>
            <person name="Xu Q."/>
            <person name="Chen L.J."/>
            <person name="Yoshida K."/>
            <person name="Fujiwara S."/>
            <person name="Wang Z.W."/>
            <person name="Zhang Y.Q."/>
            <person name="Mitsuda N."/>
            <person name="Wang M."/>
            <person name="Liu G.H."/>
            <person name="Pecoraro L."/>
            <person name="Huang H.X."/>
            <person name="Xiao X.J."/>
            <person name="Lin M."/>
            <person name="Wu X.Y."/>
            <person name="Wu W.L."/>
            <person name="Chen Y.Y."/>
            <person name="Chang S.B."/>
            <person name="Sakamoto S."/>
            <person name="Ohme-Takagi M."/>
            <person name="Yagi M."/>
            <person name="Zeng S.J."/>
            <person name="Shen C.Y."/>
            <person name="Yeh C.M."/>
            <person name="Luo Y.B."/>
            <person name="Tsai W.C."/>
            <person name="Van de Peer Y."/>
            <person name="Liu Z.J."/>
        </authorList>
    </citation>
    <scope>NUCLEOTIDE SEQUENCE [LARGE SCALE GENOMIC DNA]</scope>
    <source>
        <strain evidence="2">cv. Shenzhen</strain>
        <tissue evidence="1">Stem</tissue>
    </source>
</reference>
<keyword evidence="2" id="KW-1185">Reference proteome</keyword>
<gene>
    <name evidence="1" type="ORF">AXF42_Ash019693</name>
</gene>
<accession>A0A2H9ZTU3</accession>